<feature type="region of interest" description="Disordered" evidence="1">
    <location>
        <begin position="13"/>
        <end position="144"/>
    </location>
</feature>
<accession>A0A9P7XSK6</accession>
<keyword evidence="3" id="KW-1185">Reference proteome</keyword>
<comment type="caution">
    <text evidence="2">The sequence shown here is derived from an EMBL/GenBank/DDBJ whole genome shotgun (WGS) entry which is preliminary data.</text>
</comment>
<dbReference type="AlphaFoldDB" id="A0A9P7XSK6"/>
<name>A0A9P7XSK6_9FUNG</name>
<dbReference type="Proteomes" id="UP000707451">
    <property type="component" value="Unassembled WGS sequence"/>
</dbReference>
<organism evidence="2 3">
    <name type="scientific">Linnemannia hyalina</name>
    <dbReference type="NCBI Taxonomy" id="64524"/>
    <lineage>
        <taxon>Eukaryota</taxon>
        <taxon>Fungi</taxon>
        <taxon>Fungi incertae sedis</taxon>
        <taxon>Mucoromycota</taxon>
        <taxon>Mortierellomycotina</taxon>
        <taxon>Mortierellomycetes</taxon>
        <taxon>Mortierellales</taxon>
        <taxon>Mortierellaceae</taxon>
        <taxon>Linnemannia</taxon>
    </lineage>
</organism>
<proteinExistence type="predicted"/>
<feature type="compositionally biased region" description="Basic and acidic residues" evidence="1">
    <location>
        <begin position="44"/>
        <end position="57"/>
    </location>
</feature>
<reference evidence="2" key="1">
    <citation type="submission" date="2021-06" db="EMBL/GenBank/DDBJ databases">
        <title>Genome Sequence of Mortierella hyaline Strain SCG-10, a Cold-Adapted, Nitrate-Reducing Fungus Isolated from Soil in Minnesota, USA.</title>
        <authorList>
            <person name="Aldossari N."/>
        </authorList>
    </citation>
    <scope>NUCLEOTIDE SEQUENCE</scope>
    <source>
        <strain evidence="2">SCG-10</strain>
    </source>
</reference>
<dbReference type="EMBL" id="JAHRHY010000012">
    <property type="protein sequence ID" value="KAG9065189.1"/>
    <property type="molecule type" value="Genomic_DNA"/>
</dbReference>
<sequence>MTPESLYKKLGEISPVSSSSSLLTLSSTASSNLKKRKRSTTTETSRKPDLSSRKEPAFEDLNNSFLVQAHASKTEIDGSEPGSSTQGLMCSGESWSSLTGASSSGSSKSISDSTTYAGSNDSSASASNGSPSHPTHEPDFPDPTLNLEHYVTINQPVKWTVEEMDLVQKFREFRAENLHDFSLARDGVANLSVGSKFRKSLAPDVGKAATKLGLVGELHTIWPTLTDILGRVFAKNHYDDVAEAITDESMKDPVARYIIAHYFAFQDHVPTHINELQGFADLTWPFIRGAMTMTGVETQYLEVPISGVLERKNLERDDLTEAKQPGQYANGVAIWGDSQVFLSEVSTTHSTKAEKLRRDEFKLARAMRDSWVSQVRATCKHSVPLSGIAVFGSSTFKGETKLWRLDFHGVFRLVHFNSFFVPLKKSEFGKKAKVSILLCLELAMRVKAEVDAREEGAAPIDHGMRELLEEAVSSI</sequence>
<gene>
    <name evidence="2" type="ORF">KI688_002512</name>
</gene>
<evidence type="ECO:0000256" key="1">
    <source>
        <dbReference type="SAM" id="MobiDB-lite"/>
    </source>
</evidence>
<evidence type="ECO:0000313" key="2">
    <source>
        <dbReference type="EMBL" id="KAG9065189.1"/>
    </source>
</evidence>
<protein>
    <submittedName>
        <fullName evidence="2">Uncharacterized protein</fullName>
    </submittedName>
</protein>
<feature type="compositionally biased region" description="Low complexity" evidence="1">
    <location>
        <begin position="17"/>
        <end position="31"/>
    </location>
</feature>
<dbReference type="OrthoDB" id="15001at2759"/>
<feature type="compositionally biased region" description="Low complexity" evidence="1">
    <location>
        <begin position="91"/>
        <end position="132"/>
    </location>
</feature>
<evidence type="ECO:0000313" key="3">
    <source>
        <dbReference type="Proteomes" id="UP000707451"/>
    </source>
</evidence>